<feature type="transmembrane region" description="Helical" evidence="6">
    <location>
        <begin position="433"/>
        <end position="450"/>
    </location>
</feature>
<feature type="transmembrane region" description="Helical" evidence="6">
    <location>
        <begin position="304"/>
        <end position="325"/>
    </location>
</feature>
<evidence type="ECO:0000313" key="7">
    <source>
        <dbReference type="EMBL" id="MCF4100678.1"/>
    </source>
</evidence>
<dbReference type="PANTHER" id="PTHR30250">
    <property type="entry name" value="PST FAMILY PREDICTED COLANIC ACID TRANSPORTER"/>
    <property type="match status" value="1"/>
</dbReference>
<feature type="transmembrane region" description="Helical" evidence="6">
    <location>
        <begin position="265"/>
        <end position="283"/>
    </location>
</feature>
<feature type="transmembrane region" description="Helical" evidence="6">
    <location>
        <begin position="188"/>
        <end position="207"/>
    </location>
</feature>
<name>A0ABS9ED20_9FLAO</name>
<gene>
    <name evidence="7" type="ORF">L1I30_03265</name>
</gene>
<dbReference type="RefSeq" id="WP_236132816.1">
    <property type="nucleotide sequence ID" value="NZ_JAKGTH010000006.1"/>
</dbReference>
<keyword evidence="5 6" id="KW-0472">Membrane</keyword>
<evidence type="ECO:0000256" key="3">
    <source>
        <dbReference type="ARBA" id="ARBA00022692"/>
    </source>
</evidence>
<keyword evidence="4 6" id="KW-1133">Transmembrane helix</keyword>
<feature type="transmembrane region" description="Helical" evidence="6">
    <location>
        <begin position="456"/>
        <end position="472"/>
    </location>
</feature>
<dbReference type="EMBL" id="JAKGTH010000006">
    <property type="protein sequence ID" value="MCF4100678.1"/>
    <property type="molecule type" value="Genomic_DNA"/>
</dbReference>
<sequence length="485" mass="55268">MSSLKRLFQQTFIYGLATVLPRMLSFLLVPLYTDVLPVKEYGEVSIIFSWIVLFNVLLAYGMETAFFRFFHKEKDKGAVVSTSTISLIVSTLVFLVAAFGFRENLALISGIDIEYITYTILVLVLDALVIIPFAWLRANEQPMRYAIIKILNVVVNLGLNVFLLLLLPKLAKSGSDVWNHLYEPGNEIAYIFISMLIASVFTFLVMLPFYFKIRFSFNTKLWKEMIQYAYPVLFAGIAFAINETFDRILLDWLLPADIAEIEVGAYTACYKLAIFMTLFATAFRMGIEPFFFSQASNKNAPETYALITRYFVAFGSIILITVVVFSDLLKELLIRDPGYWEAMKIVPLILLANFCLGIYHNLSVWYKITDRTSFGAYISIVGAVITLVINFILIPKMSYMGSAIATVSAYGTMMLLSYILGQKYFPIPYNLKKMSLYFLGSILFSGLSFYVFSDNYFIKIGLWLGFIFLIFVNEKTALKLIILKK</sequence>
<evidence type="ECO:0000256" key="6">
    <source>
        <dbReference type="SAM" id="Phobius"/>
    </source>
</evidence>
<keyword evidence="3 6" id="KW-0812">Transmembrane</keyword>
<feature type="transmembrane region" description="Helical" evidence="6">
    <location>
        <begin position="113"/>
        <end position="135"/>
    </location>
</feature>
<feature type="transmembrane region" description="Helical" evidence="6">
    <location>
        <begin position="345"/>
        <end position="362"/>
    </location>
</feature>
<reference evidence="7" key="1">
    <citation type="submission" date="2022-01" db="EMBL/GenBank/DDBJ databases">
        <title>Gillisia lutea sp. nov., isolated from marine plastic residues from the Malvarosa beach (Valencia, Spain).</title>
        <authorList>
            <person name="Vidal-Verdu A."/>
            <person name="Molina-Menor E."/>
            <person name="Satari L."/>
            <person name="Pascual J."/>
            <person name="Pereto J."/>
            <person name="Porcar M."/>
        </authorList>
    </citation>
    <scope>NUCLEOTIDE SEQUENCE</scope>
    <source>
        <strain evidence="7">M10.2A</strain>
    </source>
</reference>
<keyword evidence="2" id="KW-1003">Cell membrane</keyword>
<comment type="caution">
    <text evidence="7">The sequence shown here is derived from an EMBL/GenBank/DDBJ whole genome shotgun (WGS) entry which is preliminary data.</text>
</comment>
<protein>
    <submittedName>
        <fullName evidence="7">Oligosaccharide flippase family protein</fullName>
    </submittedName>
</protein>
<feature type="transmembrane region" description="Helical" evidence="6">
    <location>
        <begin position="78"/>
        <end position="101"/>
    </location>
</feature>
<evidence type="ECO:0000256" key="1">
    <source>
        <dbReference type="ARBA" id="ARBA00004651"/>
    </source>
</evidence>
<dbReference type="InterPro" id="IPR002797">
    <property type="entry name" value="Polysacc_synth"/>
</dbReference>
<feature type="transmembrane region" description="Helical" evidence="6">
    <location>
        <begin position="44"/>
        <end position="66"/>
    </location>
</feature>
<feature type="transmembrane region" description="Helical" evidence="6">
    <location>
        <begin position="374"/>
        <end position="393"/>
    </location>
</feature>
<organism evidence="7 8">
    <name type="scientific">Gillisia lutea</name>
    <dbReference type="NCBI Taxonomy" id="2909668"/>
    <lineage>
        <taxon>Bacteria</taxon>
        <taxon>Pseudomonadati</taxon>
        <taxon>Bacteroidota</taxon>
        <taxon>Flavobacteriia</taxon>
        <taxon>Flavobacteriales</taxon>
        <taxon>Flavobacteriaceae</taxon>
        <taxon>Gillisia</taxon>
    </lineage>
</organism>
<evidence type="ECO:0000256" key="2">
    <source>
        <dbReference type="ARBA" id="ARBA00022475"/>
    </source>
</evidence>
<evidence type="ECO:0000313" key="8">
    <source>
        <dbReference type="Proteomes" id="UP001179363"/>
    </source>
</evidence>
<dbReference type="InterPro" id="IPR050833">
    <property type="entry name" value="Poly_Biosynth_Transport"/>
</dbReference>
<proteinExistence type="predicted"/>
<feature type="transmembrane region" description="Helical" evidence="6">
    <location>
        <begin position="399"/>
        <end position="421"/>
    </location>
</feature>
<feature type="transmembrane region" description="Helical" evidence="6">
    <location>
        <begin position="228"/>
        <end position="245"/>
    </location>
</feature>
<evidence type="ECO:0000256" key="4">
    <source>
        <dbReference type="ARBA" id="ARBA00022989"/>
    </source>
</evidence>
<feature type="transmembrane region" description="Helical" evidence="6">
    <location>
        <begin position="147"/>
        <end position="168"/>
    </location>
</feature>
<accession>A0ABS9ED20</accession>
<feature type="transmembrane region" description="Helical" evidence="6">
    <location>
        <begin position="12"/>
        <end position="32"/>
    </location>
</feature>
<comment type="subcellular location">
    <subcellularLocation>
        <location evidence="1">Cell membrane</location>
        <topology evidence="1">Multi-pass membrane protein</topology>
    </subcellularLocation>
</comment>
<keyword evidence="8" id="KW-1185">Reference proteome</keyword>
<dbReference type="PANTHER" id="PTHR30250:SF11">
    <property type="entry name" value="O-ANTIGEN TRANSPORTER-RELATED"/>
    <property type="match status" value="1"/>
</dbReference>
<dbReference type="Proteomes" id="UP001179363">
    <property type="component" value="Unassembled WGS sequence"/>
</dbReference>
<dbReference type="Pfam" id="PF01943">
    <property type="entry name" value="Polysacc_synt"/>
    <property type="match status" value="1"/>
</dbReference>
<evidence type="ECO:0000256" key="5">
    <source>
        <dbReference type="ARBA" id="ARBA00023136"/>
    </source>
</evidence>